<comment type="subcellular location">
    <subcellularLocation>
        <location evidence="1">Secreted</location>
    </subcellularLocation>
    <subcellularLocation>
        <location evidence="6">Synapse</location>
    </subcellularLocation>
</comment>
<feature type="domain" description="VWC2L C-terminal" evidence="9">
    <location>
        <begin position="349"/>
        <end position="390"/>
    </location>
</feature>
<evidence type="ECO:0000256" key="4">
    <source>
        <dbReference type="ARBA" id="ARBA00022737"/>
    </source>
</evidence>
<organism evidence="11 12">
    <name type="scientific">Knipowitschia caucasica</name>
    <name type="common">Caucasian dwarf goby</name>
    <name type="synonym">Pomatoschistus caucasicus</name>
    <dbReference type="NCBI Taxonomy" id="637954"/>
    <lineage>
        <taxon>Eukaryota</taxon>
        <taxon>Metazoa</taxon>
        <taxon>Chordata</taxon>
        <taxon>Craniata</taxon>
        <taxon>Vertebrata</taxon>
        <taxon>Euteleostomi</taxon>
        <taxon>Actinopterygii</taxon>
        <taxon>Neopterygii</taxon>
        <taxon>Teleostei</taxon>
        <taxon>Neoteleostei</taxon>
        <taxon>Acanthomorphata</taxon>
        <taxon>Gobiaria</taxon>
        <taxon>Gobiiformes</taxon>
        <taxon>Gobioidei</taxon>
        <taxon>Gobiidae</taxon>
        <taxon>Gobiinae</taxon>
        <taxon>Knipowitschia</taxon>
    </lineage>
</organism>
<sequence length="427" mass="46871">MSHGGRRAPSGSEGVGRHGLDAVGRRTRPPPPVGTGARAEAEDKVDPVPEERTMPPGPGFLRLLRVLPLLLAPGPRVSAEISSKPEDYEFGDYRGKWCLDESGYVYAIGQVYSPSPFACPCTCTEDGPLCVRPTCPRVHPRCTRIRYKGCCPVCEAMARVCVYGGRTYRPLEEFWVSRCEHCRCGANREVYCSISDCPAPHLFLILCVYVSVPHPLCQCSSSSVFMSVFLILCVYVSVPHPLCLLFLILCVSVPHPLCLLFLILCVSVPHPLLFLILCVSVPHPLCKCSSSSVFMSVFLILCCSSSSVSVFLIFCVSVPHPLCQCSSSSVFMSVFLILCVSVPHPLCPNCFVGSRIIEAGERVIVDDTVCFCTYREGSWHTLPYATCEEQQLNTELPEAHRDQDSSQDSGQDSGQGRGYSPRLHLIP</sequence>
<evidence type="ECO:0000256" key="5">
    <source>
        <dbReference type="ARBA" id="ARBA00023018"/>
    </source>
</evidence>
<name>A0AAV2KJU3_KNICA</name>
<dbReference type="GO" id="GO:0005615">
    <property type="term" value="C:extracellular space"/>
    <property type="evidence" value="ECO:0007669"/>
    <property type="project" value="TreeGrafter"/>
</dbReference>
<evidence type="ECO:0000256" key="1">
    <source>
        <dbReference type="ARBA" id="ARBA00004613"/>
    </source>
</evidence>
<keyword evidence="8" id="KW-0812">Transmembrane</keyword>
<dbReference type="Pfam" id="PF23333">
    <property type="entry name" value="VWC2L_1st"/>
    <property type="match status" value="1"/>
</dbReference>
<keyword evidence="8" id="KW-0472">Membrane</keyword>
<keyword evidence="8" id="KW-1133">Transmembrane helix</keyword>
<feature type="transmembrane region" description="Helical" evidence="8">
    <location>
        <begin position="294"/>
        <end position="316"/>
    </location>
</feature>
<evidence type="ECO:0000256" key="6">
    <source>
        <dbReference type="ARBA" id="ARBA00034103"/>
    </source>
</evidence>
<evidence type="ECO:0000313" key="12">
    <source>
        <dbReference type="Proteomes" id="UP001497482"/>
    </source>
</evidence>
<evidence type="ECO:0008006" key="13">
    <source>
        <dbReference type="Google" id="ProtNLM"/>
    </source>
</evidence>
<proteinExistence type="predicted"/>
<dbReference type="InterPro" id="IPR059152">
    <property type="entry name" value="VWC2L_N"/>
</dbReference>
<dbReference type="EMBL" id="OZ035840">
    <property type="protein sequence ID" value="CAL1589210.1"/>
    <property type="molecule type" value="Genomic_DNA"/>
</dbReference>
<feature type="transmembrane region" description="Helical" evidence="8">
    <location>
        <begin position="328"/>
        <end position="346"/>
    </location>
</feature>
<feature type="region of interest" description="Disordered" evidence="7">
    <location>
        <begin position="1"/>
        <end position="56"/>
    </location>
</feature>
<keyword evidence="2" id="KW-0964">Secreted</keyword>
<feature type="compositionally biased region" description="Basic and acidic residues" evidence="7">
    <location>
        <begin position="15"/>
        <end position="24"/>
    </location>
</feature>
<feature type="compositionally biased region" description="Basic and acidic residues" evidence="7">
    <location>
        <begin position="39"/>
        <end position="53"/>
    </location>
</feature>
<reference evidence="11 12" key="1">
    <citation type="submission" date="2024-04" db="EMBL/GenBank/DDBJ databases">
        <authorList>
            <person name="Waldvogel A.-M."/>
            <person name="Schoenle A."/>
        </authorList>
    </citation>
    <scope>NUCLEOTIDE SEQUENCE [LARGE SCALE GENOMIC DNA]</scope>
</reference>
<evidence type="ECO:0000259" key="10">
    <source>
        <dbReference type="Pfam" id="PF23333"/>
    </source>
</evidence>
<dbReference type="GO" id="GO:0032281">
    <property type="term" value="C:AMPA glutamate receptor complex"/>
    <property type="evidence" value="ECO:0007669"/>
    <property type="project" value="TreeGrafter"/>
</dbReference>
<keyword evidence="4" id="KW-0677">Repeat</keyword>
<feature type="domain" description="VWC2L-like N-terminal" evidence="10">
    <location>
        <begin position="96"/>
        <end position="135"/>
    </location>
</feature>
<accession>A0AAV2KJU3</accession>
<dbReference type="InterPro" id="IPR057856">
    <property type="entry name" value="VWC2L_C"/>
</dbReference>
<dbReference type="InterPro" id="IPR042979">
    <property type="entry name" value="VWC2/VWC2L"/>
</dbReference>
<evidence type="ECO:0000256" key="2">
    <source>
        <dbReference type="ARBA" id="ARBA00022525"/>
    </source>
</evidence>
<keyword evidence="3" id="KW-0732">Signal</keyword>
<dbReference type="AlphaFoldDB" id="A0AAV2KJU3"/>
<dbReference type="Pfam" id="PF23331">
    <property type="entry name" value="VWC2L_C"/>
    <property type="match status" value="1"/>
</dbReference>
<evidence type="ECO:0000256" key="3">
    <source>
        <dbReference type="ARBA" id="ARBA00022729"/>
    </source>
</evidence>
<dbReference type="GO" id="GO:0045202">
    <property type="term" value="C:synapse"/>
    <property type="evidence" value="ECO:0007669"/>
    <property type="project" value="UniProtKB-SubCell"/>
</dbReference>
<gene>
    <name evidence="11" type="ORF">KC01_LOCUS18857</name>
</gene>
<evidence type="ECO:0000256" key="8">
    <source>
        <dbReference type="SAM" id="Phobius"/>
    </source>
</evidence>
<evidence type="ECO:0000313" key="11">
    <source>
        <dbReference type="EMBL" id="CAL1589210.1"/>
    </source>
</evidence>
<feature type="transmembrane region" description="Helical" evidence="8">
    <location>
        <begin position="224"/>
        <end position="250"/>
    </location>
</feature>
<feature type="region of interest" description="Disordered" evidence="7">
    <location>
        <begin position="397"/>
        <end position="427"/>
    </location>
</feature>
<dbReference type="PANTHER" id="PTHR46252">
    <property type="entry name" value="BRORIN FAMILY MEMBER"/>
    <property type="match status" value="1"/>
</dbReference>
<dbReference type="Pfam" id="PF23334">
    <property type="entry name" value="VWC2L_2nd"/>
    <property type="match status" value="1"/>
</dbReference>
<evidence type="ECO:0000259" key="9">
    <source>
        <dbReference type="Pfam" id="PF23331"/>
    </source>
</evidence>
<protein>
    <recommendedName>
        <fullName evidence="13">VWFC domain-containing protein</fullName>
    </recommendedName>
</protein>
<keyword evidence="5" id="KW-0770">Synapse</keyword>
<evidence type="ECO:0000256" key="7">
    <source>
        <dbReference type="SAM" id="MobiDB-lite"/>
    </source>
</evidence>
<dbReference type="Proteomes" id="UP001497482">
    <property type="component" value="Chromosome 18"/>
</dbReference>
<keyword evidence="12" id="KW-1185">Reference proteome</keyword>
<dbReference type="PANTHER" id="PTHR46252:SF5">
    <property type="entry name" value="BRORIN-LIKE"/>
    <property type="match status" value="1"/>
</dbReference>
<dbReference type="GO" id="GO:0030514">
    <property type="term" value="P:negative regulation of BMP signaling pathway"/>
    <property type="evidence" value="ECO:0007669"/>
    <property type="project" value="TreeGrafter"/>
</dbReference>
<feature type="transmembrane region" description="Helical" evidence="8">
    <location>
        <begin position="257"/>
        <end position="282"/>
    </location>
</feature>